<evidence type="ECO:0000313" key="6">
    <source>
        <dbReference type="EMBL" id="GAA4629061.1"/>
    </source>
</evidence>
<evidence type="ECO:0000256" key="3">
    <source>
        <dbReference type="ARBA" id="ARBA00049244"/>
    </source>
</evidence>
<dbReference type="SUPFAM" id="SSF56672">
    <property type="entry name" value="DNA/RNA polymerases"/>
    <property type="match status" value="1"/>
</dbReference>
<evidence type="ECO:0000256" key="2">
    <source>
        <dbReference type="ARBA" id="ARBA00022705"/>
    </source>
</evidence>
<dbReference type="InterPro" id="IPR002298">
    <property type="entry name" value="DNA_polymerase_A"/>
</dbReference>
<sequence length="594" mass="62067">MRIAVGAVGEGGVLQPVTEDGTPVGPAEPVADLVTAIARREAAASAPGGARGDAATPPGGSATAAPSGRARRDAASPPGRAPGDASPPGGARGDAAPSGGVRWVWASTADLYPRLLKAGVRVARCHDLELTETLLLGHAGRFGEPRSVAAALARLHGRPVPDDPVAGDDLPTLFDEGPSDDIDAIVAVHAEQQRRVAETGLRMLVAAESAGALVAAEMGHDGLPWRADVHDALLTELMGPRPAPGLRPRGLQHLADGIGDAFGRRINPDSPSQIVKAFAQAGVRIPSTRSHVLREVEHPAARLLLEYKELARLYVAHGWSWADTWVRDGRFRPEYVVGGVVSGRWATNGGGALQIPKVLRRAVVADPGWNLVVADAAQLEPRVLAALAGDGALAAAAGENDLYSALAGAFGGARDKAKIAMLSAMYGGTSGEAPQLLAVMRRRFPAAYDYVEAAARAGEAGRVVRSRLGRTSPPPSQEWRDLAVQDGGGSAVRSRGRFTRNFVVQASAADWALVLLAALRRRLTALGAGDGVRAPRLVFFQHDEVIVHAPQELTEAVIAAVRESAAEARRLVFGDTPVRFPMEAVAVECYADAK</sequence>
<evidence type="ECO:0000259" key="5">
    <source>
        <dbReference type="SMART" id="SM00482"/>
    </source>
</evidence>
<keyword evidence="2" id="KW-0235">DNA replication</keyword>
<organism evidence="6 7">
    <name type="scientific">Actinoallomurus vinaceus</name>
    <dbReference type="NCBI Taxonomy" id="1080074"/>
    <lineage>
        <taxon>Bacteria</taxon>
        <taxon>Bacillati</taxon>
        <taxon>Actinomycetota</taxon>
        <taxon>Actinomycetes</taxon>
        <taxon>Streptosporangiales</taxon>
        <taxon>Thermomonosporaceae</taxon>
        <taxon>Actinoallomurus</taxon>
    </lineage>
</organism>
<dbReference type="Gene3D" id="1.10.150.20">
    <property type="entry name" value="5' to 3' exonuclease, C-terminal subdomain"/>
    <property type="match status" value="1"/>
</dbReference>
<dbReference type="InterPro" id="IPR043502">
    <property type="entry name" value="DNA/RNA_pol_sf"/>
</dbReference>
<dbReference type="Proteomes" id="UP001501442">
    <property type="component" value="Unassembled WGS sequence"/>
</dbReference>
<keyword evidence="6" id="KW-0540">Nuclease</keyword>
<evidence type="ECO:0000256" key="1">
    <source>
        <dbReference type="ARBA" id="ARBA00012417"/>
    </source>
</evidence>
<dbReference type="InterPro" id="IPR001098">
    <property type="entry name" value="DNA-dir_DNA_pol_A_palm_dom"/>
</dbReference>
<protein>
    <recommendedName>
        <fullName evidence="1">DNA-directed DNA polymerase</fullName>
        <ecNumber evidence="1">2.7.7.7</ecNumber>
    </recommendedName>
</protein>
<feature type="compositionally biased region" description="Low complexity" evidence="4">
    <location>
        <begin position="43"/>
        <end position="68"/>
    </location>
</feature>
<accession>A0ABP8UG07</accession>
<feature type="region of interest" description="Disordered" evidence="4">
    <location>
        <begin position="1"/>
        <end position="96"/>
    </location>
</feature>
<dbReference type="PANTHER" id="PTHR10133">
    <property type="entry name" value="DNA POLYMERASE I"/>
    <property type="match status" value="1"/>
</dbReference>
<evidence type="ECO:0000313" key="7">
    <source>
        <dbReference type="Proteomes" id="UP001501442"/>
    </source>
</evidence>
<keyword evidence="6" id="KW-0378">Hydrolase</keyword>
<comment type="caution">
    <text evidence="6">The sequence shown here is derived from an EMBL/GenBank/DDBJ whole genome shotgun (WGS) entry which is preliminary data.</text>
</comment>
<dbReference type="EC" id="2.7.7.7" evidence="1"/>
<reference evidence="7" key="1">
    <citation type="journal article" date="2019" name="Int. J. Syst. Evol. Microbiol.">
        <title>The Global Catalogue of Microorganisms (GCM) 10K type strain sequencing project: providing services to taxonomists for standard genome sequencing and annotation.</title>
        <authorList>
            <consortium name="The Broad Institute Genomics Platform"/>
            <consortium name="The Broad Institute Genome Sequencing Center for Infectious Disease"/>
            <person name="Wu L."/>
            <person name="Ma J."/>
        </authorList>
    </citation>
    <scope>NUCLEOTIDE SEQUENCE [LARGE SCALE GENOMIC DNA]</scope>
    <source>
        <strain evidence="7">JCM 17939</strain>
    </source>
</reference>
<dbReference type="RefSeq" id="WP_345433220.1">
    <property type="nucleotide sequence ID" value="NZ_BAABHK010000006.1"/>
</dbReference>
<feature type="domain" description="DNA-directed DNA polymerase family A palm" evidence="5">
    <location>
        <begin position="356"/>
        <end position="553"/>
    </location>
</feature>
<proteinExistence type="predicted"/>
<name>A0ABP8UG07_9ACTN</name>
<dbReference type="GO" id="GO:0004527">
    <property type="term" value="F:exonuclease activity"/>
    <property type="evidence" value="ECO:0007669"/>
    <property type="project" value="UniProtKB-KW"/>
</dbReference>
<dbReference type="Gene3D" id="3.30.70.370">
    <property type="match status" value="1"/>
</dbReference>
<dbReference type="CDD" id="cd06444">
    <property type="entry name" value="DNA_pol_A"/>
    <property type="match status" value="1"/>
</dbReference>
<dbReference type="NCBIfam" id="NF011538">
    <property type="entry name" value="PRK14975.1-1"/>
    <property type="match status" value="1"/>
</dbReference>
<gene>
    <name evidence="6" type="ORF">GCM10023196_048170</name>
</gene>
<dbReference type="Pfam" id="PF00476">
    <property type="entry name" value="DNA_pol_A"/>
    <property type="match status" value="1"/>
</dbReference>
<evidence type="ECO:0000256" key="4">
    <source>
        <dbReference type="SAM" id="MobiDB-lite"/>
    </source>
</evidence>
<dbReference type="SMART" id="SM00482">
    <property type="entry name" value="POLAc"/>
    <property type="match status" value="1"/>
</dbReference>
<keyword evidence="6" id="KW-0269">Exonuclease</keyword>
<dbReference type="EMBL" id="BAABHK010000006">
    <property type="protein sequence ID" value="GAA4629061.1"/>
    <property type="molecule type" value="Genomic_DNA"/>
</dbReference>
<dbReference type="PANTHER" id="PTHR10133:SF27">
    <property type="entry name" value="DNA POLYMERASE NU"/>
    <property type="match status" value="1"/>
</dbReference>
<keyword evidence="7" id="KW-1185">Reference proteome</keyword>
<comment type="catalytic activity">
    <reaction evidence="3">
        <text>DNA(n) + a 2'-deoxyribonucleoside 5'-triphosphate = DNA(n+1) + diphosphate</text>
        <dbReference type="Rhea" id="RHEA:22508"/>
        <dbReference type="Rhea" id="RHEA-COMP:17339"/>
        <dbReference type="Rhea" id="RHEA-COMP:17340"/>
        <dbReference type="ChEBI" id="CHEBI:33019"/>
        <dbReference type="ChEBI" id="CHEBI:61560"/>
        <dbReference type="ChEBI" id="CHEBI:173112"/>
        <dbReference type="EC" id="2.7.7.7"/>
    </reaction>
</comment>